<protein>
    <submittedName>
        <fullName evidence="1">Uncharacterized protein</fullName>
    </submittedName>
</protein>
<reference evidence="1 2" key="2">
    <citation type="journal article" date="2018" name="New Phytol.">
        <title>High intraspecific genome diversity in the model arbuscular mycorrhizal symbiont Rhizophagus irregularis.</title>
        <authorList>
            <person name="Chen E.C.H."/>
            <person name="Morin E."/>
            <person name="Beaudet D."/>
            <person name="Noel J."/>
            <person name="Yildirir G."/>
            <person name="Ndikumana S."/>
            <person name="Charron P."/>
            <person name="St-Onge C."/>
            <person name="Giorgi J."/>
            <person name="Kruger M."/>
            <person name="Marton T."/>
            <person name="Ropars J."/>
            <person name="Grigoriev I.V."/>
            <person name="Hainaut M."/>
            <person name="Henrissat B."/>
            <person name="Roux C."/>
            <person name="Martin F."/>
            <person name="Corradi N."/>
        </authorList>
    </citation>
    <scope>NUCLEOTIDE SEQUENCE [LARGE SCALE GENOMIC DNA]</scope>
    <source>
        <strain evidence="1 2">DAOM 197198</strain>
    </source>
</reference>
<gene>
    <name evidence="1" type="ORF">GLOIN_2v1873665</name>
</gene>
<evidence type="ECO:0000313" key="1">
    <source>
        <dbReference type="EMBL" id="POG74403.1"/>
    </source>
</evidence>
<organism evidence="1 2">
    <name type="scientific">Rhizophagus irregularis (strain DAOM 181602 / DAOM 197198 / MUCL 43194)</name>
    <name type="common">Arbuscular mycorrhizal fungus</name>
    <name type="synonym">Glomus intraradices</name>
    <dbReference type="NCBI Taxonomy" id="747089"/>
    <lineage>
        <taxon>Eukaryota</taxon>
        <taxon>Fungi</taxon>
        <taxon>Fungi incertae sedis</taxon>
        <taxon>Mucoromycota</taxon>
        <taxon>Glomeromycotina</taxon>
        <taxon>Glomeromycetes</taxon>
        <taxon>Glomerales</taxon>
        <taxon>Glomeraceae</taxon>
        <taxon>Rhizophagus</taxon>
    </lineage>
</organism>
<name>A0A2P4Q9T3_RHIID</name>
<dbReference type="SMR" id="A0A2P4Q9T3"/>
<reference evidence="1 2" key="1">
    <citation type="journal article" date="2013" name="Proc. Natl. Acad. Sci. U.S.A.">
        <title>Genome of an arbuscular mycorrhizal fungus provides insight into the oldest plant symbiosis.</title>
        <authorList>
            <person name="Tisserant E."/>
            <person name="Malbreil M."/>
            <person name="Kuo A."/>
            <person name="Kohler A."/>
            <person name="Symeonidi A."/>
            <person name="Balestrini R."/>
            <person name="Charron P."/>
            <person name="Duensing N."/>
            <person name="Frei Dit Frey N."/>
            <person name="Gianinazzi-Pearson V."/>
            <person name="Gilbert L.B."/>
            <person name="Handa Y."/>
            <person name="Herr J.R."/>
            <person name="Hijri M."/>
            <person name="Koul R."/>
            <person name="Kawaguchi M."/>
            <person name="Krajinski F."/>
            <person name="Lammers P.J."/>
            <person name="Masclaux F.G."/>
            <person name="Murat C."/>
            <person name="Morin E."/>
            <person name="Ndikumana S."/>
            <person name="Pagni M."/>
            <person name="Petitpierre D."/>
            <person name="Requena N."/>
            <person name="Rosikiewicz P."/>
            <person name="Riley R."/>
            <person name="Saito K."/>
            <person name="San Clemente H."/>
            <person name="Shapiro H."/>
            <person name="van Tuinen D."/>
            <person name="Becard G."/>
            <person name="Bonfante P."/>
            <person name="Paszkowski U."/>
            <person name="Shachar-Hill Y.Y."/>
            <person name="Tuskan G.A."/>
            <person name="Young P.W."/>
            <person name="Sanders I.R."/>
            <person name="Henrissat B."/>
            <person name="Rensing S.A."/>
            <person name="Grigoriev I.V."/>
            <person name="Corradi N."/>
            <person name="Roux C."/>
            <person name="Martin F."/>
        </authorList>
    </citation>
    <scope>NUCLEOTIDE SEQUENCE [LARGE SCALE GENOMIC DNA]</scope>
    <source>
        <strain evidence="1 2">DAOM 197198</strain>
    </source>
</reference>
<sequence length="161" mass="19215">MQCFYNFKKDTSEKQIIVLKPNYEFLMWKLQINTPKNMNNIMNPLSLFYDHYAEATKNYSQKKSIEKFKSEIIKAWNNADREVRIKYNELASLLFNAMQINNLGMNFAMKVYFKPEIEIFFDKRINTSKTLLNLPKKQKVYLILCEVISDTKSVFIKLLIQ</sequence>
<accession>A0A2P4Q9T3</accession>
<comment type="caution">
    <text evidence="1">The sequence shown here is derived from an EMBL/GenBank/DDBJ whole genome shotgun (WGS) entry which is preliminary data.</text>
</comment>
<dbReference type="VEuPathDB" id="FungiDB:RhiirFUN_020289"/>
<proteinExistence type="predicted"/>
<dbReference type="Proteomes" id="UP000018888">
    <property type="component" value="Unassembled WGS sequence"/>
</dbReference>
<keyword evidence="2" id="KW-1185">Reference proteome</keyword>
<evidence type="ECO:0000313" key="2">
    <source>
        <dbReference type="Proteomes" id="UP000018888"/>
    </source>
</evidence>
<dbReference type="AlphaFoldDB" id="A0A2P4Q9T3"/>
<dbReference type="EMBL" id="AUPC02000072">
    <property type="protein sequence ID" value="POG74403.1"/>
    <property type="molecule type" value="Genomic_DNA"/>
</dbReference>